<evidence type="ECO:0000259" key="3">
    <source>
        <dbReference type="Pfam" id="PF24786"/>
    </source>
</evidence>
<dbReference type="InterPro" id="IPR055286">
    <property type="entry name" value="RXYLT1-like"/>
</dbReference>
<evidence type="ECO:0000256" key="1">
    <source>
        <dbReference type="SAM" id="Phobius"/>
    </source>
</evidence>
<dbReference type="Proteomes" id="UP001165740">
    <property type="component" value="Chromosome 4"/>
</dbReference>
<dbReference type="GO" id="GO:0005794">
    <property type="term" value="C:Golgi apparatus"/>
    <property type="evidence" value="ECO:0007669"/>
    <property type="project" value="TreeGrafter"/>
</dbReference>
<reference evidence="5 6" key="1">
    <citation type="submission" date="2025-04" db="UniProtKB">
        <authorList>
            <consortium name="RefSeq"/>
        </authorList>
    </citation>
    <scope>IDENTIFICATION</scope>
</reference>
<dbReference type="RefSeq" id="XP_055882191.1">
    <property type="nucleotide sequence ID" value="XM_056026216.1"/>
</dbReference>
<dbReference type="Pfam" id="PF24786">
    <property type="entry name" value="RXYLT1_N"/>
    <property type="match status" value="1"/>
</dbReference>
<dbReference type="AlphaFoldDB" id="A0A9W3A4T2"/>
<dbReference type="GO" id="GO:0035269">
    <property type="term" value="P:protein O-linked glycosylation via mannose"/>
    <property type="evidence" value="ECO:0007669"/>
    <property type="project" value="InterPro"/>
</dbReference>
<feature type="domain" description="RXYLT1 C-terminal" evidence="2">
    <location>
        <begin position="271"/>
        <end position="464"/>
    </location>
</feature>
<dbReference type="OMA" id="IVGRTHY"/>
<sequence length="469" mass="54446">MLKGHMSHMHWQKLTFRKVAYSILGIYVLITCYTGFHLLSRKLQNEFKQKIIQERIKTLSEIADDPDWNPWGEEFESEQRPLLHHNAPALWEAQQMEMGAQRAPVAQRSPLERRVSNRTESTEHIVEIWGKAAIGLYLWEHIIEGILEERMNGVWSYGEKSLSSISFRFRTGPGVVPSKVPRSTENLLLVLNGRETAKVEVSKMWLELLVTLPHLHNAAVVLLGNEQCNNSWIHPYMAHNGGLVKVVFLVYDSPEIDNIHFYQWPLGVATYRSFPNVKSSDVQIDQRRQYLFNFLGTVYKNSSRETLLCQINNSSYTNLGFIKPRREWMPSETEESREEYVQVLSNSELTFNPVGLNTECYRIYEAMSLGSVPVIEDVLTPGLCQARSGDSHFFTSPLRLLKEFNAPVIYVKNWTQEIDLLLHKEATLSDLERRMRRKTLVEWYSGFKMRMRDRLVNVLLSTFFTSSVR</sequence>
<evidence type="ECO:0000313" key="4">
    <source>
        <dbReference type="Proteomes" id="UP001165740"/>
    </source>
</evidence>
<accession>A0A9W3A4T2</accession>
<organism evidence="4 6">
    <name type="scientific">Biomphalaria glabrata</name>
    <name type="common">Bloodfluke planorb</name>
    <name type="synonym">Freshwater snail</name>
    <dbReference type="NCBI Taxonomy" id="6526"/>
    <lineage>
        <taxon>Eukaryota</taxon>
        <taxon>Metazoa</taxon>
        <taxon>Spiralia</taxon>
        <taxon>Lophotrochozoa</taxon>
        <taxon>Mollusca</taxon>
        <taxon>Gastropoda</taxon>
        <taxon>Heterobranchia</taxon>
        <taxon>Euthyneura</taxon>
        <taxon>Panpulmonata</taxon>
        <taxon>Hygrophila</taxon>
        <taxon>Lymnaeoidea</taxon>
        <taxon>Planorbidae</taxon>
        <taxon>Biomphalaria</taxon>
    </lineage>
</organism>
<dbReference type="InterPro" id="IPR057538">
    <property type="entry name" value="RXYLT1_C"/>
</dbReference>
<gene>
    <name evidence="5 6 7" type="primary">LOC106079271</name>
</gene>
<dbReference type="OrthoDB" id="8560686at2759"/>
<keyword evidence="1" id="KW-0472">Membrane</keyword>
<name>A0A9W3A4T2_BIOGL</name>
<evidence type="ECO:0000313" key="5">
    <source>
        <dbReference type="RefSeq" id="XP_055882190.1"/>
    </source>
</evidence>
<evidence type="ECO:0000313" key="6">
    <source>
        <dbReference type="RefSeq" id="XP_055882191.1"/>
    </source>
</evidence>
<proteinExistence type="predicted"/>
<dbReference type="GeneID" id="106079271"/>
<feature type="transmembrane region" description="Helical" evidence="1">
    <location>
        <begin position="20"/>
        <end position="39"/>
    </location>
</feature>
<evidence type="ECO:0000313" key="7">
    <source>
        <dbReference type="RefSeq" id="XP_055882192.1"/>
    </source>
</evidence>
<dbReference type="GO" id="GO:0120053">
    <property type="term" value="F:ribitol beta-1,4-xylosyltransferase activity"/>
    <property type="evidence" value="ECO:0007669"/>
    <property type="project" value="InterPro"/>
</dbReference>
<dbReference type="RefSeq" id="XP_055882190.1">
    <property type="nucleotide sequence ID" value="XM_056026215.1"/>
</dbReference>
<keyword evidence="1" id="KW-1133">Transmembrane helix</keyword>
<keyword evidence="1" id="KW-0812">Transmembrane</keyword>
<dbReference type="RefSeq" id="XP_055882192.1">
    <property type="nucleotide sequence ID" value="XM_056026217.1"/>
</dbReference>
<dbReference type="Pfam" id="PF24785">
    <property type="entry name" value="RXYLT1_C"/>
    <property type="match status" value="1"/>
</dbReference>
<dbReference type="CDD" id="cd21099">
    <property type="entry name" value="RXYLT1-like"/>
    <property type="match status" value="1"/>
</dbReference>
<keyword evidence="4" id="KW-1185">Reference proteome</keyword>
<evidence type="ECO:0000259" key="2">
    <source>
        <dbReference type="Pfam" id="PF24785"/>
    </source>
</evidence>
<dbReference type="InterPro" id="IPR057539">
    <property type="entry name" value="RXYLT1_N"/>
</dbReference>
<dbReference type="PANTHER" id="PTHR15576:SF1">
    <property type="entry name" value="RIBITOL-5-PHOSPHATE XYLOSYLTRANSFERASE 1"/>
    <property type="match status" value="1"/>
</dbReference>
<dbReference type="PANTHER" id="PTHR15576">
    <property type="entry name" value="RIBITOL-5-PHOSPHATE XYLOSYLTRANSFERASE 1"/>
    <property type="match status" value="1"/>
</dbReference>
<protein>
    <submittedName>
        <fullName evidence="5 6">Ribitol-5-phosphate xylosyltransferase 1-like</fullName>
    </submittedName>
</protein>
<feature type="domain" description="RXYLT1 N-terminal" evidence="3">
    <location>
        <begin position="126"/>
        <end position="265"/>
    </location>
</feature>